<dbReference type="InterPro" id="IPR003594">
    <property type="entry name" value="HATPase_dom"/>
</dbReference>
<keyword evidence="3" id="KW-0597">Phosphoprotein</keyword>
<dbReference type="EC" id="2.7.13.3" evidence="2"/>
<evidence type="ECO:0000256" key="5">
    <source>
        <dbReference type="ARBA" id="ARBA00022741"/>
    </source>
</evidence>
<keyword evidence="9" id="KW-1133">Transmembrane helix</keyword>
<feature type="non-terminal residue" evidence="12">
    <location>
        <position position="567"/>
    </location>
</feature>
<dbReference type="InterPro" id="IPR011712">
    <property type="entry name" value="Sig_transdc_His_kin_sub3_dim/P"/>
</dbReference>
<keyword evidence="7" id="KW-0067">ATP-binding</keyword>
<feature type="coiled-coil region" evidence="8">
    <location>
        <begin position="313"/>
        <end position="395"/>
    </location>
</feature>
<keyword evidence="9" id="KW-0472">Membrane</keyword>
<feature type="domain" description="Signal transduction histidine kinase subgroup 3 dimerisation and phosphoacceptor" evidence="11">
    <location>
        <begin position="404"/>
        <end position="466"/>
    </location>
</feature>
<name>A0A3B0UZC8_9ZZZZ</name>
<dbReference type="GO" id="GO:0005524">
    <property type="term" value="F:ATP binding"/>
    <property type="evidence" value="ECO:0007669"/>
    <property type="project" value="UniProtKB-KW"/>
</dbReference>
<dbReference type="GO" id="GO:0000155">
    <property type="term" value="F:phosphorelay sensor kinase activity"/>
    <property type="evidence" value="ECO:0007669"/>
    <property type="project" value="InterPro"/>
</dbReference>
<dbReference type="InterPro" id="IPR019734">
    <property type="entry name" value="TPR_rpt"/>
</dbReference>
<dbReference type="EMBL" id="UOER01000331">
    <property type="protein sequence ID" value="VAW25166.1"/>
    <property type="molecule type" value="Genomic_DNA"/>
</dbReference>
<gene>
    <name evidence="12" type="ORF">MNBD_BACTEROID04-1196</name>
</gene>
<protein>
    <recommendedName>
        <fullName evidence="2">histidine kinase</fullName>
        <ecNumber evidence="2">2.7.13.3</ecNumber>
    </recommendedName>
</protein>
<keyword evidence="8" id="KW-0175">Coiled coil</keyword>
<evidence type="ECO:0000256" key="9">
    <source>
        <dbReference type="SAM" id="Phobius"/>
    </source>
</evidence>
<evidence type="ECO:0000256" key="3">
    <source>
        <dbReference type="ARBA" id="ARBA00022553"/>
    </source>
</evidence>
<evidence type="ECO:0000256" key="8">
    <source>
        <dbReference type="SAM" id="Coils"/>
    </source>
</evidence>
<keyword evidence="4" id="KW-0808">Transferase</keyword>
<proteinExistence type="predicted"/>
<evidence type="ECO:0000259" key="11">
    <source>
        <dbReference type="Pfam" id="PF07730"/>
    </source>
</evidence>
<sequence length="567" mass="65720">MIKRLIFLFIFFSKIAISQNSFYVDSLEVMIKTLPKEKQLQAIIEIPHDKLIGNISKSEILAKKAINIAKELNDINALADAYIKLSLVYAYKDKREKKIIYNLKAIRIYEKIGNIEKAGYSYGELGFFIKHEDFKGALYYMRKGIKLFEGIENIDKADATYDNYGVLQGMLKNYDSAIYYHKKSLQLKKQKNDSIGIPYGYVHLASVNMNLKKFSVAKKYIDSAQIIRLKRNDTYGVTDNYAYYGDLYFIEKKYQKAILNFKKGYSLSIKNDFTSLQKYCANYLTKSYLAINDYKNAFNYNNIYQVLKDSTINAKTNNRVAELQIEFETQKKEKEIAQQKEQILKKELEIKKKNLFSLMLSSIILLLGIVSYGLFKRQQHKRKEFQNKLALKEAQTYNKLQDQRLRISRDLHDNIGSQLTFIISSIDNLKFITKKSDEVVKNKLSEINQFASNTISQLRDTIWAMNKNEISFEDFQGRVLAFIEKVKRTTTNIHLNYNSTVKSNIVFSSIKGINIFRVIQEAVNNTIKYAEASEITITIYKLNNKLIIEIKDNGKGFNSNTVELGNG</sequence>
<dbReference type="CDD" id="cd16917">
    <property type="entry name" value="HATPase_UhpB-NarQ-NarX-like"/>
    <property type="match status" value="1"/>
</dbReference>
<dbReference type="Pfam" id="PF02518">
    <property type="entry name" value="HATPase_c"/>
    <property type="match status" value="1"/>
</dbReference>
<keyword evidence="9" id="KW-0812">Transmembrane</keyword>
<reference evidence="12" key="1">
    <citation type="submission" date="2018-06" db="EMBL/GenBank/DDBJ databases">
        <authorList>
            <person name="Zhirakovskaya E."/>
        </authorList>
    </citation>
    <scope>NUCLEOTIDE SEQUENCE</scope>
</reference>
<dbReference type="PANTHER" id="PTHR24421">
    <property type="entry name" value="NITRATE/NITRITE SENSOR PROTEIN NARX-RELATED"/>
    <property type="match status" value="1"/>
</dbReference>
<dbReference type="PANTHER" id="PTHR24421:SF10">
    <property type="entry name" value="NITRATE_NITRITE SENSOR PROTEIN NARQ"/>
    <property type="match status" value="1"/>
</dbReference>
<dbReference type="InterPro" id="IPR011990">
    <property type="entry name" value="TPR-like_helical_dom_sf"/>
</dbReference>
<evidence type="ECO:0000256" key="6">
    <source>
        <dbReference type="ARBA" id="ARBA00022777"/>
    </source>
</evidence>
<dbReference type="Gene3D" id="1.20.5.1930">
    <property type="match status" value="1"/>
</dbReference>
<feature type="transmembrane region" description="Helical" evidence="9">
    <location>
        <begin position="355"/>
        <end position="375"/>
    </location>
</feature>
<comment type="catalytic activity">
    <reaction evidence="1">
        <text>ATP + protein L-histidine = ADP + protein N-phospho-L-histidine.</text>
        <dbReference type="EC" id="2.7.13.3"/>
    </reaction>
</comment>
<evidence type="ECO:0000256" key="4">
    <source>
        <dbReference type="ARBA" id="ARBA00022679"/>
    </source>
</evidence>
<keyword evidence="5" id="KW-0547">Nucleotide-binding</keyword>
<accession>A0A3B0UZC8</accession>
<dbReference type="GO" id="GO:0046983">
    <property type="term" value="F:protein dimerization activity"/>
    <property type="evidence" value="ECO:0007669"/>
    <property type="project" value="InterPro"/>
</dbReference>
<dbReference type="PROSITE" id="PS50005">
    <property type="entry name" value="TPR"/>
    <property type="match status" value="1"/>
</dbReference>
<evidence type="ECO:0000256" key="2">
    <source>
        <dbReference type="ARBA" id="ARBA00012438"/>
    </source>
</evidence>
<feature type="domain" description="Histidine kinase/HSP90-like ATPase" evidence="10">
    <location>
        <begin position="514"/>
        <end position="562"/>
    </location>
</feature>
<dbReference type="Gene3D" id="3.30.565.10">
    <property type="entry name" value="Histidine kinase-like ATPase, C-terminal domain"/>
    <property type="match status" value="1"/>
</dbReference>
<dbReference type="InterPro" id="IPR050482">
    <property type="entry name" value="Sensor_HK_TwoCompSys"/>
</dbReference>
<organism evidence="12">
    <name type="scientific">hydrothermal vent metagenome</name>
    <dbReference type="NCBI Taxonomy" id="652676"/>
    <lineage>
        <taxon>unclassified sequences</taxon>
        <taxon>metagenomes</taxon>
        <taxon>ecological metagenomes</taxon>
    </lineage>
</organism>
<dbReference type="Pfam" id="PF07730">
    <property type="entry name" value="HisKA_3"/>
    <property type="match status" value="1"/>
</dbReference>
<dbReference type="SUPFAM" id="SSF55874">
    <property type="entry name" value="ATPase domain of HSP90 chaperone/DNA topoisomerase II/histidine kinase"/>
    <property type="match status" value="1"/>
</dbReference>
<dbReference type="Gene3D" id="1.25.40.10">
    <property type="entry name" value="Tetratricopeptide repeat domain"/>
    <property type="match status" value="2"/>
</dbReference>
<dbReference type="AlphaFoldDB" id="A0A3B0UZC8"/>
<evidence type="ECO:0000256" key="1">
    <source>
        <dbReference type="ARBA" id="ARBA00000085"/>
    </source>
</evidence>
<evidence type="ECO:0000256" key="7">
    <source>
        <dbReference type="ARBA" id="ARBA00022840"/>
    </source>
</evidence>
<dbReference type="InterPro" id="IPR036890">
    <property type="entry name" value="HATPase_C_sf"/>
</dbReference>
<evidence type="ECO:0000313" key="12">
    <source>
        <dbReference type="EMBL" id="VAW25166.1"/>
    </source>
</evidence>
<dbReference type="GO" id="GO:0016020">
    <property type="term" value="C:membrane"/>
    <property type="evidence" value="ECO:0007669"/>
    <property type="project" value="InterPro"/>
</dbReference>
<dbReference type="SUPFAM" id="SSF48452">
    <property type="entry name" value="TPR-like"/>
    <property type="match status" value="2"/>
</dbReference>
<keyword evidence="6" id="KW-0418">Kinase</keyword>
<evidence type="ECO:0000259" key="10">
    <source>
        <dbReference type="Pfam" id="PF02518"/>
    </source>
</evidence>